<proteinExistence type="predicted"/>
<feature type="region of interest" description="Disordered" evidence="1">
    <location>
        <begin position="1"/>
        <end position="27"/>
    </location>
</feature>
<keyword evidence="3" id="KW-1185">Reference proteome</keyword>
<dbReference type="Proteomes" id="UP001601521">
    <property type="component" value="Unassembled WGS sequence"/>
</dbReference>
<evidence type="ECO:0000313" key="3">
    <source>
        <dbReference type="Proteomes" id="UP001601521"/>
    </source>
</evidence>
<protein>
    <submittedName>
        <fullName evidence="2">Uncharacterized protein</fullName>
    </submittedName>
</protein>
<gene>
    <name evidence="2" type="ORF">ACFYTH_34570</name>
</gene>
<comment type="caution">
    <text evidence="2">The sequence shown here is derived from an EMBL/GenBank/DDBJ whole genome shotgun (WGS) entry which is preliminary data.</text>
</comment>
<accession>A0ABW6NTP9</accession>
<reference evidence="2 3" key="1">
    <citation type="submission" date="2024-10" db="EMBL/GenBank/DDBJ databases">
        <title>The Natural Products Discovery Center: Release of the First 8490 Sequenced Strains for Exploring Actinobacteria Biosynthetic Diversity.</title>
        <authorList>
            <person name="Kalkreuter E."/>
            <person name="Kautsar S.A."/>
            <person name="Yang D."/>
            <person name="Bader C.D."/>
            <person name="Teijaro C.N."/>
            <person name="Fluegel L."/>
            <person name="Davis C.M."/>
            <person name="Simpson J.R."/>
            <person name="Lauterbach L."/>
            <person name="Steele A.D."/>
            <person name="Gui C."/>
            <person name="Meng S."/>
            <person name="Li G."/>
            <person name="Viehrig K."/>
            <person name="Ye F."/>
            <person name="Su P."/>
            <person name="Kiefer A.F."/>
            <person name="Nichols A."/>
            <person name="Cepeda A.J."/>
            <person name="Yan W."/>
            <person name="Fan B."/>
            <person name="Jiang Y."/>
            <person name="Adhikari A."/>
            <person name="Zheng C.-J."/>
            <person name="Schuster L."/>
            <person name="Cowan T.M."/>
            <person name="Smanski M.J."/>
            <person name="Chevrette M.G."/>
            <person name="De Carvalho L.P.S."/>
            <person name="Shen B."/>
        </authorList>
    </citation>
    <scope>NUCLEOTIDE SEQUENCE [LARGE SCALE GENOMIC DNA]</scope>
    <source>
        <strain evidence="2 3">NPDC004550</strain>
    </source>
</reference>
<evidence type="ECO:0000256" key="1">
    <source>
        <dbReference type="SAM" id="MobiDB-lite"/>
    </source>
</evidence>
<evidence type="ECO:0000313" key="2">
    <source>
        <dbReference type="EMBL" id="MFF0458503.1"/>
    </source>
</evidence>
<organism evidence="2 3">
    <name type="scientific">Nocardia africana</name>
    <dbReference type="NCBI Taxonomy" id="134964"/>
    <lineage>
        <taxon>Bacteria</taxon>
        <taxon>Bacillati</taxon>
        <taxon>Actinomycetota</taxon>
        <taxon>Actinomycetes</taxon>
        <taxon>Mycobacteriales</taxon>
        <taxon>Nocardiaceae</taxon>
        <taxon>Nocardia</taxon>
    </lineage>
</organism>
<dbReference type="RefSeq" id="WP_387256109.1">
    <property type="nucleotide sequence ID" value="NZ_JBIALX010000029.1"/>
</dbReference>
<sequence>MVSRLGEKEIDEARKEGDIHTAMTGIRHHEFTPTSMRIHHRIHAREILGEAPQTRTLGKRMK</sequence>
<dbReference type="EMBL" id="JBIALX010000029">
    <property type="protein sequence ID" value="MFF0458503.1"/>
    <property type="molecule type" value="Genomic_DNA"/>
</dbReference>
<name>A0ABW6NTP9_9NOCA</name>
<feature type="compositionally biased region" description="Basic and acidic residues" evidence="1">
    <location>
        <begin position="1"/>
        <end position="19"/>
    </location>
</feature>